<comment type="caution">
    <text evidence="1">The sequence shown here is derived from an EMBL/GenBank/DDBJ whole genome shotgun (WGS) entry which is preliminary data.</text>
</comment>
<protein>
    <submittedName>
        <fullName evidence="1">Inositol monophosphatase family protein</fullName>
    </submittedName>
</protein>
<dbReference type="InterPro" id="IPR000760">
    <property type="entry name" value="Inositol_monophosphatase-like"/>
</dbReference>
<dbReference type="Gene3D" id="3.40.190.80">
    <property type="match status" value="1"/>
</dbReference>
<dbReference type="Proteomes" id="UP001595765">
    <property type="component" value="Unassembled WGS sequence"/>
</dbReference>
<proteinExistence type="predicted"/>
<dbReference type="RefSeq" id="WP_386432534.1">
    <property type="nucleotide sequence ID" value="NZ_JBHSBB010000014.1"/>
</dbReference>
<dbReference type="PANTHER" id="PTHR20854">
    <property type="entry name" value="INOSITOL MONOPHOSPHATASE"/>
    <property type="match status" value="1"/>
</dbReference>
<dbReference type="PANTHER" id="PTHR20854:SF4">
    <property type="entry name" value="INOSITOL-1-MONOPHOSPHATASE-RELATED"/>
    <property type="match status" value="1"/>
</dbReference>
<gene>
    <name evidence="1" type="ORF">ACFO3J_23560</name>
</gene>
<organism evidence="1 2">
    <name type="scientific">Streptomyces polygonati</name>
    <dbReference type="NCBI Taxonomy" id="1617087"/>
    <lineage>
        <taxon>Bacteria</taxon>
        <taxon>Bacillati</taxon>
        <taxon>Actinomycetota</taxon>
        <taxon>Actinomycetes</taxon>
        <taxon>Kitasatosporales</taxon>
        <taxon>Streptomycetaceae</taxon>
        <taxon>Streptomyces</taxon>
    </lineage>
</organism>
<dbReference type="EMBL" id="JBHSBB010000014">
    <property type="protein sequence ID" value="MFC4034432.1"/>
    <property type="molecule type" value="Genomic_DNA"/>
</dbReference>
<accession>A0ABV8HR44</accession>
<dbReference type="PRINTS" id="PR00377">
    <property type="entry name" value="IMPHPHTASES"/>
</dbReference>
<dbReference type="Pfam" id="PF00459">
    <property type="entry name" value="Inositol_P"/>
    <property type="match status" value="1"/>
</dbReference>
<dbReference type="CDD" id="cd01637">
    <property type="entry name" value="IMPase_like"/>
    <property type="match status" value="1"/>
</dbReference>
<sequence>MPGTTDPDGYGWYGRELRVARAAAEEAGEMLRARFNDVWEVRPKGDDGDVVTELDLAAERIVLGRLRDAFPGDRIWSEEAGVLDGSAARTWLVDPLDGSNNVAIGLPVYAVGIGLCVDGMPMVGVVHEPHTGSTWHAILGGGVFQGARPLDPPPPSSSSGLVVAWTQGHAVSRDDVPAAELRGVLERHTRRVLPLWAPLLGWTMLARGSIDGFVGYCAEAVDFPPGALLAMEAGAEFRTLLGGPFRVGFSGPDSTRCFVAGRPGALERLVELTSGVMAGRTVLPTG</sequence>
<evidence type="ECO:0000313" key="1">
    <source>
        <dbReference type="EMBL" id="MFC4034432.1"/>
    </source>
</evidence>
<dbReference type="SUPFAM" id="SSF56655">
    <property type="entry name" value="Carbohydrate phosphatase"/>
    <property type="match status" value="1"/>
</dbReference>
<dbReference type="Gene3D" id="3.30.540.10">
    <property type="entry name" value="Fructose-1,6-Bisphosphatase, subunit A, domain 1"/>
    <property type="match status" value="1"/>
</dbReference>
<reference evidence="2" key="1">
    <citation type="journal article" date="2019" name="Int. J. Syst. Evol. Microbiol.">
        <title>The Global Catalogue of Microorganisms (GCM) 10K type strain sequencing project: providing services to taxonomists for standard genome sequencing and annotation.</title>
        <authorList>
            <consortium name="The Broad Institute Genomics Platform"/>
            <consortium name="The Broad Institute Genome Sequencing Center for Infectious Disease"/>
            <person name="Wu L."/>
            <person name="Ma J."/>
        </authorList>
    </citation>
    <scope>NUCLEOTIDE SEQUENCE [LARGE SCALE GENOMIC DNA]</scope>
    <source>
        <strain evidence="2">CGMCC 4.7237</strain>
    </source>
</reference>
<name>A0ABV8HR44_9ACTN</name>
<keyword evidence="2" id="KW-1185">Reference proteome</keyword>
<evidence type="ECO:0000313" key="2">
    <source>
        <dbReference type="Proteomes" id="UP001595765"/>
    </source>
</evidence>